<organism evidence="1">
    <name type="scientific">Ixodes ricinus</name>
    <name type="common">Common tick</name>
    <name type="synonym">Acarus ricinus</name>
    <dbReference type="NCBI Taxonomy" id="34613"/>
    <lineage>
        <taxon>Eukaryota</taxon>
        <taxon>Metazoa</taxon>
        <taxon>Ecdysozoa</taxon>
        <taxon>Arthropoda</taxon>
        <taxon>Chelicerata</taxon>
        <taxon>Arachnida</taxon>
        <taxon>Acari</taxon>
        <taxon>Parasitiformes</taxon>
        <taxon>Ixodida</taxon>
        <taxon>Ixodoidea</taxon>
        <taxon>Ixodidae</taxon>
        <taxon>Ixodinae</taxon>
        <taxon>Ixodes</taxon>
    </lineage>
</organism>
<dbReference type="Pfam" id="PF15008">
    <property type="entry name" value="DUF4518"/>
    <property type="match status" value="1"/>
</dbReference>
<accession>V5HMD9</accession>
<dbReference type="EMBL" id="GANP01007831">
    <property type="protein sequence ID" value="JAB76637.1"/>
    <property type="molecule type" value="mRNA"/>
</dbReference>
<protein>
    <submittedName>
        <fullName evidence="1">Uncharacterized protein</fullName>
    </submittedName>
</protein>
<reference evidence="1" key="1">
    <citation type="journal article" date="2015" name="Sci. Rep.">
        <title>Tissue- and time-dependent transcription in Ixodes ricinus salivary glands and midguts when blood feeding on the vertebrate host.</title>
        <authorList>
            <person name="Kotsyfakis M."/>
            <person name="Schwarz A."/>
            <person name="Erhart J."/>
            <person name="Ribeiro J.M."/>
        </authorList>
    </citation>
    <scope>NUCLEOTIDE SEQUENCE</scope>
    <source>
        <tissue evidence="1">Salivary gland and midgut</tissue>
    </source>
</reference>
<dbReference type="InterPro" id="IPR026698">
    <property type="entry name" value="UPF_C3orf38"/>
</dbReference>
<dbReference type="PANTHER" id="PTHR21084">
    <property type="entry name" value="DENSE INCISORS"/>
    <property type="match status" value="1"/>
</dbReference>
<name>V5HMD9_IXORI</name>
<sequence length="292" mass="32415">MLTEREQQGLAKIIGALELPDVIALAQTVTCKQIKLTDRSEAERAILSGTQSPADLLRRKKILRELLFRYLWSESVFVAPALAKSDLIHACLQHWQALPDGTFKSEGQFPQDDGKEGVSSESSFQEKLGLEFTNWFFAQLNAESDKLGHQHFFSNCSLKVHCFEVAAAQDSSPSNLLSIRGSEAASRFLWQLAGGSRRMFHPNIRSVKCQVEDHGMARIQVSGVIHEYRSCVGLFDCTFGLVRDPAAAAHETDIWKLQFVEVRLRVSRLGSVTAAVVSTSAQNDVSMDLECS</sequence>
<evidence type="ECO:0000313" key="1">
    <source>
        <dbReference type="EMBL" id="JAB76637.1"/>
    </source>
</evidence>
<dbReference type="AlphaFoldDB" id="V5HMD9"/>
<dbReference type="PANTHER" id="PTHR21084:SF1">
    <property type="entry name" value="DENSE INCISORS"/>
    <property type="match status" value="1"/>
</dbReference>
<proteinExistence type="evidence at transcript level"/>